<accession>A0AAD7JLP9</accession>
<dbReference type="AlphaFoldDB" id="A0AAD7JLP9"/>
<dbReference type="EMBL" id="JARJLG010000034">
    <property type="protein sequence ID" value="KAJ7765915.1"/>
    <property type="molecule type" value="Genomic_DNA"/>
</dbReference>
<gene>
    <name evidence="2" type="ORF">DFH07DRAFT_1014508</name>
</gene>
<sequence>MGFEDGMPINFLMVNDCRRDVLNSERGATTRRRVNDISTHSTPRPPRSNGFVLGGAGKTQIALRFIQESSQLSETFMVDASTTDTIDTGLKNIAAAKNAGNTREGALKWLAAAVAP</sequence>
<feature type="region of interest" description="Disordered" evidence="1">
    <location>
        <begin position="25"/>
        <end position="53"/>
    </location>
</feature>
<name>A0AAD7JLP9_9AGAR</name>
<comment type="caution">
    <text evidence="2">The sequence shown here is derived from an EMBL/GenBank/DDBJ whole genome shotgun (WGS) entry which is preliminary data.</text>
</comment>
<evidence type="ECO:0000313" key="3">
    <source>
        <dbReference type="Proteomes" id="UP001215280"/>
    </source>
</evidence>
<evidence type="ECO:0000256" key="1">
    <source>
        <dbReference type="SAM" id="MobiDB-lite"/>
    </source>
</evidence>
<organism evidence="2 3">
    <name type="scientific">Mycena maculata</name>
    <dbReference type="NCBI Taxonomy" id="230809"/>
    <lineage>
        <taxon>Eukaryota</taxon>
        <taxon>Fungi</taxon>
        <taxon>Dikarya</taxon>
        <taxon>Basidiomycota</taxon>
        <taxon>Agaricomycotina</taxon>
        <taxon>Agaricomycetes</taxon>
        <taxon>Agaricomycetidae</taxon>
        <taxon>Agaricales</taxon>
        <taxon>Marasmiineae</taxon>
        <taxon>Mycenaceae</taxon>
        <taxon>Mycena</taxon>
    </lineage>
</organism>
<evidence type="ECO:0000313" key="2">
    <source>
        <dbReference type="EMBL" id="KAJ7765915.1"/>
    </source>
</evidence>
<protein>
    <submittedName>
        <fullName evidence="2">Uncharacterized protein</fullName>
    </submittedName>
</protein>
<keyword evidence="3" id="KW-1185">Reference proteome</keyword>
<dbReference type="Proteomes" id="UP001215280">
    <property type="component" value="Unassembled WGS sequence"/>
</dbReference>
<proteinExistence type="predicted"/>
<reference evidence="2" key="1">
    <citation type="submission" date="2023-03" db="EMBL/GenBank/DDBJ databases">
        <title>Massive genome expansion in bonnet fungi (Mycena s.s.) driven by repeated elements and novel gene families across ecological guilds.</title>
        <authorList>
            <consortium name="Lawrence Berkeley National Laboratory"/>
            <person name="Harder C.B."/>
            <person name="Miyauchi S."/>
            <person name="Viragh M."/>
            <person name="Kuo A."/>
            <person name="Thoen E."/>
            <person name="Andreopoulos B."/>
            <person name="Lu D."/>
            <person name="Skrede I."/>
            <person name="Drula E."/>
            <person name="Henrissat B."/>
            <person name="Morin E."/>
            <person name="Kohler A."/>
            <person name="Barry K."/>
            <person name="LaButti K."/>
            <person name="Morin E."/>
            <person name="Salamov A."/>
            <person name="Lipzen A."/>
            <person name="Mereny Z."/>
            <person name="Hegedus B."/>
            <person name="Baldrian P."/>
            <person name="Stursova M."/>
            <person name="Weitz H."/>
            <person name="Taylor A."/>
            <person name="Grigoriev I.V."/>
            <person name="Nagy L.G."/>
            <person name="Martin F."/>
            <person name="Kauserud H."/>
        </authorList>
    </citation>
    <scope>NUCLEOTIDE SEQUENCE</scope>
    <source>
        <strain evidence="2">CBHHK188m</strain>
    </source>
</reference>